<feature type="compositionally biased region" description="Gly residues" evidence="1">
    <location>
        <begin position="106"/>
        <end position="118"/>
    </location>
</feature>
<evidence type="ECO:0000256" key="1">
    <source>
        <dbReference type="SAM" id="MobiDB-lite"/>
    </source>
</evidence>
<feature type="chain" id="PRO_5036209911" evidence="2">
    <location>
        <begin position="20"/>
        <end position="172"/>
    </location>
</feature>
<keyword evidence="2" id="KW-0732">Signal</keyword>
<protein>
    <submittedName>
        <fullName evidence="3">Uncharacterized protein</fullName>
    </submittedName>
</protein>
<feature type="region of interest" description="Disordered" evidence="1">
    <location>
        <begin position="79"/>
        <end position="118"/>
    </location>
</feature>
<name>A0A7R9AHH3_9CRUS</name>
<keyword evidence="4" id="KW-1185">Reference proteome</keyword>
<dbReference type="EMBL" id="LR906922">
    <property type="protein sequence ID" value="CAD7254001.1"/>
    <property type="molecule type" value="Genomic_DNA"/>
</dbReference>
<organism evidence="3">
    <name type="scientific">Darwinula stevensoni</name>
    <dbReference type="NCBI Taxonomy" id="69355"/>
    <lineage>
        <taxon>Eukaryota</taxon>
        <taxon>Metazoa</taxon>
        <taxon>Ecdysozoa</taxon>
        <taxon>Arthropoda</taxon>
        <taxon>Crustacea</taxon>
        <taxon>Oligostraca</taxon>
        <taxon>Ostracoda</taxon>
        <taxon>Podocopa</taxon>
        <taxon>Podocopida</taxon>
        <taxon>Darwinulocopina</taxon>
        <taxon>Darwinuloidea</taxon>
        <taxon>Darwinulidae</taxon>
        <taxon>Darwinula</taxon>
    </lineage>
</organism>
<dbReference type="Proteomes" id="UP000677054">
    <property type="component" value="Unassembled WGS sequence"/>
</dbReference>
<accession>A0A7R9AHH3</accession>
<gene>
    <name evidence="3" type="ORF">DSTB1V02_LOCUS13747</name>
</gene>
<dbReference type="AlphaFoldDB" id="A0A7R9AHH3"/>
<feature type="compositionally biased region" description="Gly residues" evidence="1">
    <location>
        <begin position="79"/>
        <end position="89"/>
    </location>
</feature>
<evidence type="ECO:0000313" key="4">
    <source>
        <dbReference type="Proteomes" id="UP000677054"/>
    </source>
</evidence>
<feature type="signal peptide" evidence="2">
    <location>
        <begin position="1"/>
        <end position="19"/>
    </location>
</feature>
<evidence type="ECO:0000256" key="2">
    <source>
        <dbReference type="SAM" id="SignalP"/>
    </source>
</evidence>
<reference evidence="3" key="1">
    <citation type="submission" date="2020-11" db="EMBL/GenBank/DDBJ databases">
        <authorList>
            <person name="Tran Van P."/>
        </authorList>
    </citation>
    <scope>NUCLEOTIDE SEQUENCE</scope>
</reference>
<evidence type="ECO:0000313" key="3">
    <source>
        <dbReference type="EMBL" id="CAD7254001.1"/>
    </source>
</evidence>
<dbReference type="EMBL" id="CAJPEV010007405">
    <property type="protein sequence ID" value="CAG0904740.1"/>
    <property type="molecule type" value="Genomic_DNA"/>
</dbReference>
<sequence length="172" mass="16489">MKLSEVVLFLGSLLGVARAGVNWNWCYGHLCGPGLYHLSLAPYVMPPGQYLDNPVILAPPPVYRRSGGRSRSPKILLRLGGGGGGGGGSENENVNVDIDVEEGKGGEGGGGGGGAAGGGGGGMAGKGVKVLGSINGVPISQSPAAGIRINGIAPGGAGVPVAAAAAAGGAAP</sequence>
<proteinExistence type="predicted"/>